<keyword evidence="2" id="KW-1185">Reference proteome</keyword>
<dbReference type="Proteomes" id="UP000220251">
    <property type="component" value="Unassembled WGS sequence"/>
</dbReference>
<organism evidence="1 2">
    <name type="scientific">Estrella lausannensis</name>
    <dbReference type="NCBI Taxonomy" id="483423"/>
    <lineage>
        <taxon>Bacteria</taxon>
        <taxon>Pseudomonadati</taxon>
        <taxon>Chlamydiota</taxon>
        <taxon>Chlamydiia</taxon>
        <taxon>Parachlamydiales</taxon>
        <taxon>Candidatus Criblamydiaceae</taxon>
        <taxon>Estrella</taxon>
    </lineage>
</organism>
<gene>
    <name evidence="1" type="ORF">ELAC_1530</name>
</gene>
<evidence type="ECO:0000313" key="2">
    <source>
        <dbReference type="Proteomes" id="UP000220251"/>
    </source>
</evidence>
<protein>
    <submittedName>
        <fullName evidence="1">Uncharacterized protein</fullName>
    </submittedName>
</protein>
<dbReference type="AlphaFoldDB" id="A0A0H5DRM1"/>
<evidence type="ECO:0000313" key="1">
    <source>
        <dbReference type="EMBL" id="CRX38858.1"/>
    </source>
</evidence>
<dbReference type="RefSeq" id="WP_098038721.1">
    <property type="nucleotide sequence ID" value="NZ_CWGJ01000025.1"/>
</dbReference>
<proteinExistence type="predicted"/>
<dbReference type="EMBL" id="CWGJ01000025">
    <property type="protein sequence ID" value="CRX38858.1"/>
    <property type="molecule type" value="Genomic_DNA"/>
</dbReference>
<name>A0A0H5DRM1_9BACT</name>
<reference evidence="2" key="1">
    <citation type="submission" date="2015-06" db="EMBL/GenBank/DDBJ databases">
        <authorList>
            <person name="Bertelli C."/>
        </authorList>
    </citation>
    <scope>NUCLEOTIDE SEQUENCE [LARGE SCALE GENOMIC DNA]</scope>
    <source>
        <strain evidence="2">CRIB-30</strain>
    </source>
</reference>
<accession>A0A0H5DRM1</accession>
<sequence>MEVQSSGKAPLNVFVGKEPSLPGSAEKMEGRLKNAYAAAVKGRAAAPEGVQESLSTLHMLDISEAKERALFKKIDRFAQGYLS</sequence>